<keyword evidence="1" id="KW-0472">Membrane</keyword>
<protein>
    <recommendedName>
        <fullName evidence="4">Transmembrane protein</fullName>
    </recommendedName>
</protein>
<evidence type="ECO:0000313" key="2">
    <source>
        <dbReference type="EMBL" id="KAF1922655.1"/>
    </source>
</evidence>
<evidence type="ECO:0000313" key="3">
    <source>
        <dbReference type="Proteomes" id="UP000800082"/>
    </source>
</evidence>
<dbReference type="GeneID" id="54347221"/>
<reference evidence="2" key="1">
    <citation type="journal article" date="2020" name="Stud. Mycol.">
        <title>101 Dothideomycetes genomes: a test case for predicting lifestyles and emergence of pathogens.</title>
        <authorList>
            <person name="Haridas S."/>
            <person name="Albert R."/>
            <person name="Binder M."/>
            <person name="Bloem J."/>
            <person name="Labutti K."/>
            <person name="Salamov A."/>
            <person name="Andreopoulos B."/>
            <person name="Baker S."/>
            <person name="Barry K."/>
            <person name="Bills G."/>
            <person name="Bluhm B."/>
            <person name="Cannon C."/>
            <person name="Castanera R."/>
            <person name="Culley D."/>
            <person name="Daum C."/>
            <person name="Ezra D."/>
            <person name="Gonzalez J."/>
            <person name="Henrissat B."/>
            <person name="Kuo A."/>
            <person name="Liang C."/>
            <person name="Lipzen A."/>
            <person name="Lutzoni F."/>
            <person name="Magnuson J."/>
            <person name="Mondo S."/>
            <person name="Nolan M."/>
            <person name="Ohm R."/>
            <person name="Pangilinan J."/>
            <person name="Park H.-J."/>
            <person name="Ramirez L."/>
            <person name="Alfaro M."/>
            <person name="Sun H."/>
            <person name="Tritt A."/>
            <person name="Yoshinaga Y."/>
            <person name="Zwiers L.-H."/>
            <person name="Turgeon B."/>
            <person name="Goodwin S."/>
            <person name="Spatafora J."/>
            <person name="Crous P."/>
            <person name="Grigoriev I."/>
        </authorList>
    </citation>
    <scope>NUCLEOTIDE SEQUENCE</scope>
    <source>
        <strain evidence="2">CBS 183.55</strain>
    </source>
</reference>
<proteinExistence type="predicted"/>
<name>A0A6A5R3L0_9PLEO</name>
<gene>
    <name evidence="2" type="ORF">M421DRAFT_351685</name>
</gene>
<dbReference type="EMBL" id="ML979018">
    <property type="protein sequence ID" value="KAF1922655.1"/>
    <property type="molecule type" value="Genomic_DNA"/>
</dbReference>
<dbReference type="Proteomes" id="UP000800082">
    <property type="component" value="Unassembled WGS sequence"/>
</dbReference>
<keyword evidence="3" id="KW-1185">Reference proteome</keyword>
<keyword evidence="1" id="KW-0812">Transmembrane</keyword>
<evidence type="ECO:0000256" key="1">
    <source>
        <dbReference type="SAM" id="Phobius"/>
    </source>
</evidence>
<evidence type="ECO:0008006" key="4">
    <source>
        <dbReference type="Google" id="ProtNLM"/>
    </source>
</evidence>
<dbReference type="AlphaFoldDB" id="A0A6A5R3L0"/>
<accession>A0A6A5R3L0</accession>
<keyword evidence="1" id="KW-1133">Transmembrane helix</keyword>
<organism evidence="2 3">
    <name type="scientific">Didymella exigua CBS 183.55</name>
    <dbReference type="NCBI Taxonomy" id="1150837"/>
    <lineage>
        <taxon>Eukaryota</taxon>
        <taxon>Fungi</taxon>
        <taxon>Dikarya</taxon>
        <taxon>Ascomycota</taxon>
        <taxon>Pezizomycotina</taxon>
        <taxon>Dothideomycetes</taxon>
        <taxon>Pleosporomycetidae</taxon>
        <taxon>Pleosporales</taxon>
        <taxon>Pleosporineae</taxon>
        <taxon>Didymellaceae</taxon>
        <taxon>Didymella</taxon>
    </lineage>
</organism>
<feature type="transmembrane region" description="Helical" evidence="1">
    <location>
        <begin position="32"/>
        <end position="59"/>
    </location>
</feature>
<dbReference type="RefSeq" id="XP_033442908.1">
    <property type="nucleotide sequence ID" value="XM_033589574.1"/>
</dbReference>
<sequence length="165" mass="18320">MAKRQKSSIAAGSVPVPRQVPSLLRDFFNGPVLAFCAVLAFCTVPTFRTVLAFCTVLTFRTVSTFRTVPTPALLLRWPPAISSSLYLRFCSSHSAINGAREQTTEGLSCTTLMQRLATSSRTSCTHAPISRFLFIQTTRRKKRPKSPELNSRKPLQRLSLLKSTD</sequence>